<dbReference type="CDD" id="cd02440">
    <property type="entry name" value="AdoMet_MTases"/>
    <property type="match status" value="1"/>
</dbReference>
<proteinExistence type="predicted"/>
<dbReference type="AlphaFoldDB" id="A0A100VZ56"/>
<name>A0A100VZ56_9MYCO</name>
<evidence type="ECO:0000259" key="1">
    <source>
        <dbReference type="Pfam" id="PF08241"/>
    </source>
</evidence>
<dbReference type="InterPro" id="IPR013216">
    <property type="entry name" value="Methyltransf_11"/>
</dbReference>
<feature type="domain" description="Methyltransferase type 11" evidence="1">
    <location>
        <begin position="59"/>
        <end position="146"/>
    </location>
</feature>
<dbReference type="Pfam" id="PF08241">
    <property type="entry name" value="Methyltransf_11"/>
    <property type="match status" value="1"/>
</dbReference>
<dbReference type="EMBL" id="BCSX01000024">
    <property type="protein sequence ID" value="GAS88581.1"/>
    <property type="molecule type" value="Genomic_DNA"/>
</dbReference>
<reference evidence="3" key="2">
    <citation type="submission" date="2016-02" db="EMBL/GenBank/DDBJ databases">
        <title>Draft genome sequence of five rapidly growing Mycobacterium species.</title>
        <authorList>
            <person name="Katahira K."/>
            <person name="Gotou Y."/>
            <person name="Iida K."/>
            <person name="Ogura Y."/>
            <person name="Hayashi T."/>
        </authorList>
    </citation>
    <scope>NUCLEOTIDE SEQUENCE [LARGE SCALE GENOMIC DNA]</scope>
    <source>
        <strain evidence="3">JCM15654</strain>
    </source>
</reference>
<comment type="caution">
    <text evidence="2">The sequence shown here is derived from an EMBL/GenBank/DDBJ whole genome shotgun (WGS) entry which is preliminary data.</text>
</comment>
<organism evidence="2 3">
    <name type="scientific">Mycolicibacterium brisbanense</name>
    <dbReference type="NCBI Taxonomy" id="146020"/>
    <lineage>
        <taxon>Bacteria</taxon>
        <taxon>Bacillati</taxon>
        <taxon>Actinomycetota</taxon>
        <taxon>Actinomycetes</taxon>
        <taxon>Mycobacteriales</taxon>
        <taxon>Mycobacteriaceae</taxon>
        <taxon>Mycolicibacterium</taxon>
    </lineage>
</organism>
<dbReference type="Gene3D" id="3.40.50.150">
    <property type="entry name" value="Vaccinia Virus protein VP39"/>
    <property type="match status" value="1"/>
</dbReference>
<evidence type="ECO:0000313" key="3">
    <source>
        <dbReference type="Proteomes" id="UP000069620"/>
    </source>
</evidence>
<dbReference type="SUPFAM" id="SSF53335">
    <property type="entry name" value="S-adenosyl-L-methionine-dependent methyltransferases"/>
    <property type="match status" value="1"/>
</dbReference>
<dbReference type="GO" id="GO:0032259">
    <property type="term" value="P:methylation"/>
    <property type="evidence" value="ECO:0007669"/>
    <property type="project" value="UniProtKB-KW"/>
</dbReference>
<gene>
    <name evidence="2" type="ORF">RMCB_2677</name>
</gene>
<accession>A0A100VZ56</accession>
<keyword evidence="2" id="KW-0489">Methyltransferase</keyword>
<protein>
    <submittedName>
        <fullName evidence="2">Type 12 methyltransferase</fullName>
    </submittedName>
</protein>
<dbReference type="InterPro" id="IPR029063">
    <property type="entry name" value="SAM-dependent_MTases_sf"/>
</dbReference>
<keyword evidence="3" id="KW-1185">Reference proteome</keyword>
<keyword evidence="2" id="KW-0808">Transferase</keyword>
<dbReference type="RefSeq" id="WP_062829156.1">
    <property type="nucleotide sequence ID" value="NZ_BCSX01000024.1"/>
</dbReference>
<dbReference type="GO" id="GO:0008757">
    <property type="term" value="F:S-adenosylmethionine-dependent methyltransferase activity"/>
    <property type="evidence" value="ECO:0007669"/>
    <property type="project" value="InterPro"/>
</dbReference>
<dbReference type="Proteomes" id="UP000069620">
    <property type="component" value="Unassembled WGS sequence"/>
</dbReference>
<sequence length="213" mass="22485">MHGQLYDRALDGEQCWVRRADGGTRHLPVYSWLGGSRANGRFDSRFDETIVNLCSGPTLDLGCGPGRLVAGLVRRGLPALGVDVSRTAVELARGSGAPVLCRDLFAPLPGTGRWQTVLLADGNVGLGGDPWRVLQRAGELLGRGGRCLVEFDTAARGVDAAWVRLESVNSIGPWFRWATVGLDCAGRLAGDVGLAVTATHSVGTRVIAVLEAA</sequence>
<dbReference type="STRING" id="146020.RMCB_2677"/>
<reference evidence="3" key="1">
    <citation type="journal article" date="2016" name="Genome Announc.">
        <title>Draft Genome Sequences of Five Rapidly Growing Mycobacterium Species, M. thermoresistibile, M. fortuitum subsp. acetamidolyticum, M. canariasense, M. brisbanense, and M. novocastrense.</title>
        <authorList>
            <person name="Katahira K."/>
            <person name="Ogura Y."/>
            <person name="Gotoh Y."/>
            <person name="Hayashi T."/>
        </authorList>
    </citation>
    <scope>NUCLEOTIDE SEQUENCE [LARGE SCALE GENOMIC DNA]</scope>
    <source>
        <strain evidence="3">JCM15654</strain>
    </source>
</reference>
<evidence type="ECO:0000313" key="2">
    <source>
        <dbReference type="EMBL" id="GAS88581.1"/>
    </source>
</evidence>
<dbReference type="OrthoDB" id="4484556at2"/>